<dbReference type="AlphaFoldDB" id="A0AAD5DRF6"/>
<reference evidence="1" key="1">
    <citation type="submission" date="2020-11" db="EMBL/GenBank/DDBJ databases">
        <title>Chlorella ohadii genome sequencing and assembly.</title>
        <authorList>
            <person name="Murik O."/>
            <person name="Treves H."/>
            <person name="Kedem I."/>
            <person name="Shotland Y."/>
            <person name="Kaplan A."/>
        </authorList>
    </citation>
    <scope>NUCLEOTIDE SEQUENCE</scope>
    <source>
        <strain evidence="1">1</strain>
    </source>
</reference>
<dbReference type="EMBL" id="JADXDR010000051">
    <property type="protein sequence ID" value="KAI7842575.1"/>
    <property type="molecule type" value="Genomic_DNA"/>
</dbReference>
<evidence type="ECO:0000313" key="2">
    <source>
        <dbReference type="Proteomes" id="UP001205105"/>
    </source>
</evidence>
<dbReference type="Gene3D" id="3.90.1420.10">
    <property type="entry name" value="Rubisco LSMT, substrate-binding domain"/>
    <property type="match status" value="1"/>
</dbReference>
<protein>
    <submittedName>
        <fullName evidence="1">Uncharacterized protein</fullName>
    </submittedName>
</protein>
<dbReference type="Proteomes" id="UP001205105">
    <property type="component" value="Unassembled WGS sequence"/>
</dbReference>
<gene>
    <name evidence="1" type="ORF">COHA_003811</name>
</gene>
<evidence type="ECO:0000313" key="1">
    <source>
        <dbReference type="EMBL" id="KAI7842575.1"/>
    </source>
</evidence>
<sequence>MRALRPIAAGFVVPRNRPLLAAVNLPGFRLEAIWERTELDDSGYDDPASGLVTREELGRLQGILAGLPTTEAEDAALLGGGSISDWRQRAILLFRVMRKRALRLTIQRLQAALERQAAGGSADSGCGDAAGCDAATMAEEQAVAAGALAAKEGAAAGGVAEPGALQAAPHMEL</sequence>
<keyword evidence="2" id="KW-1185">Reference proteome</keyword>
<organism evidence="1 2">
    <name type="scientific">Chlorella ohadii</name>
    <dbReference type="NCBI Taxonomy" id="2649997"/>
    <lineage>
        <taxon>Eukaryota</taxon>
        <taxon>Viridiplantae</taxon>
        <taxon>Chlorophyta</taxon>
        <taxon>core chlorophytes</taxon>
        <taxon>Trebouxiophyceae</taxon>
        <taxon>Chlorellales</taxon>
        <taxon>Chlorellaceae</taxon>
        <taxon>Chlorella clade</taxon>
        <taxon>Chlorella</taxon>
    </lineage>
</organism>
<comment type="caution">
    <text evidence="1">The sequence shown here is derived from an EMBL/GenBank/DDBJ whole genome shotgun (WGS) entry which is preliminary data.</text>
</comment>
<accession>A0AAD5DRF6</accession>
<dbReference type="SUPFAM" id="SSF81822">
    <property type="entry name" value="RuBisCo LSMT C-terminal, substrate-binding domain"/>
    <property type="match status" value="1"/>
</dbReference>
<name>A0AAD5DRF6_9CHLO</name>
<proteinExistence type="predicted"/>
<dbReference type="InterPro" id="IPR036464">
    <property type="entry name" value="Rubisco_LSMT_subst-bd_sf"/>
</dbReference>